<evidence type="ECO:0000256" key="4">
    <source>
        <dbReference type="ARBA" id="ARBA00022676"/>
    </source>
</evidence>
<dbReference type="EMBL" id="LR023340">
    <property type="protein sequence ID" value="SVE92959.1"/>
    <property type="molecule type" value="mRNA"/>
</dbReference>
<protein>
    <recommendedName>
        <fullName evidence="12">Mannosyltransferase</fullName>
        <ecNumber evidence="12">2.4.1.-</ecNumber>
    </recommendedName>
</protein>
<evidence type="ECO:0000256" key="2">
    <source>
        <dbReference type="ARBA" id="ARBA00004922"/>
    </source>
</evidence>
<evidence type="ECO:0000256" key="9">
    <source>
        <dbReference type="ARBA" id="ARBA00023136"/>
    </source>
</evidence>
<comment type="function">
    <text evidence="10">Mannosyltransferase that operates in the biosynthetic pathway of dolichol-linked oligosaccharides, the glycan precursors employed in protein asparagine (N)-glycosylation. The assembly of dolichol-linked oligosaccharides begins on the cytosolic side of the endoplasmic reticulum membrane and finishes in its lumen. The sequential addition of sugars to dolichol pyrophosphate produces dolichol-linked oligosaccharides containing fourteen sugars, including two GlcNAcs, nine mannoses and three glucoses. Once assembled, the oligosaccharide is transferred from the lipid to nascent proteins by oligosaccharyltransferases. In the lumen of the endoplasmic reticulum, adds the eighth mannose residue in an alpha-1,6 linkage onto Man(7)GlcNAc(2)-PP-dolichol to produce Man(8)GlcNAc(2)-PP-dolichol.</text>
</comment>
<feature type="transmembrane region" description="Helical" evidence="12">
    <location>
        <begin position="305"/>
        <end position="325"/>
    </location>
</feature>
<feature type="chain" id="PRO_5021508153" description="Mannosyltransferase" evidence="13">
    <location>
        <begin position="26"/>
        <end position="548"/>
    </location>
</feature>
<reference evidence="14" key="1">
    <citation type="submission" date="2018-08" db="EMBL/GenBank/DDBJ databases">
        <authorList>
            <person name="Cornetti L."/>
        </authorList>
    </citation>
    <scope>NUCLEOTIDE SEQUENCE</scope>
    <source>
        <strain evidence="14">DE-FRO-2-1</strain>
    </source>
</reference>
<dbReference type="AlphaFoldDB" id="A0A4Y7NIB4"/>
<keyword evidence="4 12" id="KW-0328">Glycosyltransferase</keyword>
<dbReference type="GO" id="GO:0052917">
    <property type="term" value="F:dol-P-Man:Man(7)GlcNAc(2)-PP-Dol alpha-1,6-mannosyltransferase activity"/>
    <property type="evidence" value="ECO:0007669"/>
    <property type="project" value="UniProtKB-EC"/>
</dbReference>
<keyword evidence="6 12" id="KW-0812">Transmembrane</keyword>
<feature type="transmembrane region" description="Helical" evidence="12">
    <location>
        <begin position="60"/>
        <end position="79"/>
    </location>
</feature>
<accession>A0A4Y7NIB4</accession>
<evidence type="ECO:0000256" key="1">
    <source>
        <dbReference type="ARBA" id="ARBA00004477"/>
    </source>
</evidence>
<evidence type="ECO:0000256" key="11">
    <source>
        <dbReference type="ARBA" id="ARBA00048899"/>
    </source>
</evidence>
<feature type="transmembrane region" description="Helical" evidence="12">
    <location>
        <begin position="252"/>
        <end position="274"/>
    </location>
</feature>
<evidence type="ECO:0000256" key="13">
    <source>
        <dbReference type="SAM" id="SignalP"/>
    </source>
</evidence>
<evidence type="ECO:0000256" key="3">
    <source>
        <dbReference type="ARBA" id="ARBA00007063"/>
    </source>
</evidence>
<proteinExistence type="evidence at transcript level"/>
<comment type="catalytic activity">
    <reaction evidence="11">
        <text>an alpha-D-Man-(1-&gt;2)-alpha-D-Man-(1-&gt;2)-alpha-D-Man-(1-&gt;3)-[alpha-D-Man-(1-&gt;2)-alpha-D-Man-(1-&gt;3)-alpha-D-Man-(1-&gt;6)]-beta-D-Man-(1-&gt;4)-beta-D-GlcNAc-(1-&gt;4)-alpha-D-GlcNAc-diphospho-di-trans,poly-cis-dolichol + a di-trans,poly-cis-dolichyl beta-D-mannosyl phosphate = an alpha-D-Man-(1-&gt;2)-alpha-D-Man-(1-&gt;2)-alpha-D-Man-(1-&gt;3)-[alpha-D-Man-(1-&gt;2)-alpha-D-Man-(1-&gt;3)-[alpha-D-Man-(1-&gt;6)]-alpha-D-Man-(1-&gt;6)]-beta-D-Man-(1-&gt;4)-beta-D-GlcNAc-(1-&gt;4)-alpha-D-GlcNAc-diphospho-di-trans,poly-cis-dolichol + a di-trans,poly-cis-dolichyl phosphate + H(+)</text>
        <dbReference type="Rhea" id="RHEA:29535"/>
        <dbReference type="Rhea" id="RHEA-COMP:19498"/>
        <dbReference type="Rhea" id="RHEA-COMP:19501"/>
        <dbReference type="Rhea" id="RHEA-COMP:19518"/>
        <dbReference type="Rhea" id="RHEA-COMP:19519"/>
        <dbReference type="ChEBI" id="CHEBI:15378"/>
        <dbReference type="ChEBI" id="CHEBI:57683"/>
        <dbReference type="ChEBI" id="CHEBI:58211"/>
        <dbReference type="ChEBI" id="CHEBI:132517"/>
        <dbReference type="ChEBI" id="CHEBI:132519"/>
        <dbReference type="EC" id="2.4.1.260"/>
    </reaction>
    <physiologicalReaction direction="left-to-right" evidence="11">
        <dbReference type="Rhea" id="RHEA:29536"/>
    </physiologicalReaction>
</comment>
<evidence type="ECO:0000256" key="12">
    <source>
        <dbReference type="RuleBase" id="RU363075"/>
    </source>
</evidence>
<dbReference type="GO" id="GO:0005789">
    <property type="term" value="C:endoplasmic reticulum membrane"/>
    <property type="evidence" value="ECO:0007669"/>
    <property type="project" value="UniProtKB-SubCell"/>
</dbReference>
<keyword evidence="7 12" id="KW-0256">Endoplasmic reticulum</keyword>
<gene>
    <name evidence="14" type="primary">EOG090X04MD</name>
</gene>
<dbReference type="PANTHER" id="PTHR22760">
    <property type="entry name" value="GLYCOSYLTRANSFERASE"/>
    <property type="match status" value="1"/>
</dbReference>
<name>A0A4Y7NIB4_9CRUS</name>
<comment type="pathway">
    <text evidence="2">Protein modification; protein glycosylation.</text>
</comment>
<keyword evidence="5" id="KW-0808">Transferase</keyword>
<feature type="transmembrane region" description="Helical" evidence="12">
    <location>
        <begin position="201"/>
        <end position="224"/>
    </location>
</feature>
<organism evidence="14">
    <name type="scientific">Moina brachiata</name>
    <dbReference type="NCBI Taxonomy" id="675436"/>
    <lineage>
        <taxon>Eukaryota</taxon>
        <taxon>Metazoa</taxon>
        <taxon>Ecdysozoa</taxon>
        <taxon>Arthropoda</taxon>
        <taxon>Crustacea</taxon>
        <taxon>Branchiopoda</taxon>
        <taxon>Diplostraca</taxon>
        <taxon>Cladocera</taxon>
        <taxon>Anomopoda</taxon>
        <taxon>Moinidae</taxon>
        <taxon>Moina</taxon>
    </lineage>
</organism>
<dbReference type="EC" id="2.4.1.-" evidence="12"/>
<evidence type="ECO:0000256" key="5">
    <source>
        <dbReference type="ARBA" id="ARBA00022679"/>
    </source>
</evidence>
<feature type="transmembrane region" description="Helical" evidence="12">
    <location>
        <begin position="169"/>
        <end position="189"/>
    </location>
</feature>
<keyword evidence="13" id="KW-0732">Signal</keyword>
<keyword evidence="8 12" id="KW-1133">Transmembrane helix</keyword>
<dbReference type="Pfam" id="PF03901">
    <property type="entry name" value="Glyco_transf_22"/>
    <property type="match status" value="1"/>
</dbReference>
<sequence>MLSRIDALLVVTSLVHLLLCPFTKVEESFNLQAVHDILYNRANIEEYDHLEFPGVVPRTFLGPLVVSAVSAPFVALSSVLGFSKFVSLYIVRSAIGCLVLLPLIKLRKRVAAVFGHETSVWFVLVTISQFHFMYYLSRPLPNTMALPLVLLAFNYWLEQKHGKFIVSSAAAIIIFRGELAILLGLILMMEIIMHRVSIKRVLLFAVPSGVLWISFSVLTDSIFWQRILWPEGEVLWFNVILNKSSDWGTLPFLWYFYSAIPRAMGTSLALLPLGMILERRLFKLMLPPFLFVLAYSLLPHKELRFIIYVVPLFNVSVAILCNRFWSNRAKSKWHTLLALGVIAHLVANFVLTGFLATVSRANYPGGEALKLLHELEGPEASVSVHIDNFAAQTGVSRFGQLHAHWRYDKTENLKPGCPELRLFTHLIVEAKSKHAYSLKPYSETHDIIGHVDSFSHIRSSYNHFPPIRIKFKPALFVLKNKKPPLLPDFSVLVKRSVQQEEAVTEAVEQPPEELPVIGEVDSEFSNHVDAEQLIPGNQSEVVESAQNG</sequence>
<evidence type="ECO:0000256" key="8">
    <source>
        <dbReference type="ARBA" id="ARBA00022989"/>
    </source>
</evidence>
<keyword evidence="9 12" id="KW-0472">Membrane</keyword>
<evidence type="ECO:0000256" key="10">
    <source>
        <dbReference type="ARBA" id="ARBA00044721"/>
    </source>
</evidence>
<comment type="subcellular location">
    <subcellularLocation>
        <location evidence="1 12">Endoplasmic reticulum membrane</location>
        <topology evidence="1 12">Multi-pass membrane protein</topology>
    </subcellularLocation>
</comment>
<dbReference type="PANTHER" id="PTHR22760:SF1">
    <property type="entry name" value="DOL-P-MAN:MAN(7)GLCNAC(2)-PP-DOL ALPHA-1,6-MANNOSYLTRANSFERASE"/>
    <property type="match status" value="1"/>
</dbReference>
<evidence type="ECO:0000256" key="7">
    <source>
        <dbReference type="ARBA" id="ARBA00022824"/>
    </source>
</evidence>
<evidence type="ECO:0000256" key="6">
    <source>
        <dbReference type="ARBA" id="ARBA00022692"/>
    </source>
</evidence>
<feature type="transmembrane region" description="Helical" evidence="12">
    <location>
        <begin position="110"/>
        <end position="127"/>
    </location>
</feature>
<feature type="transmembrane region" description="Helical" evidence="12">
    <location>
        <begin position="281"/>
        <end position="299"/>
    </location>
</feature>
<dbReference type="InterPro" id="IPR005599">
    <property type="entry name" value="GPI_mannosylTrfase"/>
</dbReference>
<comment type="similarity">
    <text evidence="3 12">Belongs to the glycosyltransferase 22 family.</text>
</comment>
<feature type="transmembrane region" description="Helical" evidence="12">
    <location>
        <begin position="337"/>
        <end position="356"/>
    </location>
</feature>
<evidence type="ECO:0000313" key="14">
    <source>
        <dbReference type="EMBL" id="SVE92959.1"/>
    </source>
</evidence>
<dbReference type="GO" id="GO:0006487">
    <property type="term" value="P:protein N-linked glycosylation"/>
    <property type="evidence" value="ECO:0007669"/>
    <property type="project" value="TreeGrafter"/>
</dbReference>
<feature type="signal peptide" evidence="13">
    <location>
        <begin position="1"/>
        <end position="25"/>
    </location>
</feature>
<dbReference type="UniPathway" id="UPA00378"/>